<gene>
    <name evidence="1" type="ORF">IAC08_07165</name>
</gene>
<name>A0A9D9N0P9_9BACT</name>
<dbReference type="Proteomes" id="UP000823617">
    <property type="component" value="Unassembled WGS sequence"/>
</dbReference>
<dbReference type="EMBL" id="JADIMK010000074">
    <property type="protein sequence ID" value="MBO8456166.1"/>
    <property type="molecule type" value="Genomic_DNA"/>
</dbReference>
<protein>
    <submittedName>
        <fullName evidence="1">Uncharacterized protein</fullName>
    </submittedName>
</protein>
<organism evidence="1 2">
    <name type="scientific">Candidatus Cryptobacteroides intestinigallinarum</name>
    <dbReference type="NCBI Taxonomy" id="2840767"/>
    <lineage>
        <taxon>Bacteria</taxon>
        <taxon>Pseudomonadati</taxon>
        <taxon>Bacteroidota</taxon>
        <taxon>Bacteroidia</taxon>
        <taxon>Bacteroidales</taxon>
        <taxon>Candidatus Cryptobacteroides</taxon>
    </lineage>
</organism>
<sequence length="78" mass="9173">MARKKKTRSSGIDPEFIKRHRASLIRRHRQVIYLNDRELSAIEQYCAKFNVHTKSVLFREAVMEKVLTGLSDCHPTLF</sequence>
<comment type="caution">
    <text evidence="1">The sequence shown here is derived from an EMBL/GenBank/DDBJ whole genome shotgun (WGS) entry which is preliminary data.</text>
</comment>
<proteinExistence type="predicted"/>
<accession>A0A9D9N0P9</accession>
<dbReference type="AlphaFoldDB" id="A0A9D9N0P9"/>
<reference evidence="1" key="1">
    <citation type="submission" date="2020-10" db="EMBL/GenBank/DDBJ databases">
        <authorList>
            <person name="Gilroy R."/>
        </authorList>
    </citation>
    <scope>NUCLEOTIDE SEQUENCE</scope>
    <source>
        <strain evidence="1">B1-3475</strain>
    </source>
</reference>
<reference evidence="1" key="2">
    <citation type="journal article" date="2021" name="PeerJ">
        <title>Extensive microbial diversity within the chicken gut microbiome revealed by metagenomics and culture.</title>
        <authorList>
            <person name="Gilroy R."/>
            <person name="Ravi A."/>
            <person name="Getino M."/>
            <person name="Pursley I."/>
            <person name="Horton D.L."/>
            <person name="Alikhan N.F."/>
            <person name="Baker D."/>
            <person name="Gharbi K."/>
            <person name="Hall N."/>
            <person name="Watson M."/>
            <person name="Adriaenssens E.M."/>
            <person name="Foster-Nyarko E."/>
            <person name="Jarju S."/>
            <person name="Secka A."/>
            <person name="Antonio M."/>
            <person name="Oren A."/>
            <person name="Chaudhuri R.R."/>
            <person name="La Ragione R."/>
            <person name="Hildebrand F."/>
            <person name="Pallen M.J."/>
        </authorList>
    </citation>
    <scope>NUCLEOTIDE SEQUENCE</scope>
    <source>
        <strain evidence="1">B1-3475</strain>
    </source>
</reference>
<evidence type="ECO:0000313" key="2">
    <source>
        <dbReference type="Proteomes" id="UP000823617"/>
    </source>
</evidence>
<evidence type="ECO:0000313" key="1">
    <source>
        <dbReference type="EMBL" id="MBO8456166.1"/>
    </source>
</evidence>